<organism evidence="8 9">
    <name type="scientific">Candidatus Kaiserbacteria bacterium CG10_big_fil_rev_8_21_14_0_10_49_17</name>
    <dbReference type="NCBI Taxonomy" id="1974609"/>
    <lineage>
        <taxon>Bacteria</taxon>
        <taxon>Candidatus Kaiseribacteriota</taxon>
    </lineage>
</organism>
<protein>
    <recommendedName>
        <fullName evidence="7">O-antigen ligase-related domain-containing protein</fullName>
    </recommendedName>
</protein>
<feature type="transmembrane region" description="Helical" evidence="6">
    <location>
        <begin position="103"/>
        <end position="123"/>
    </location>
</feature>
<evidence type="ECO:0000256" key="3">
    <source>
        <dbReference type="ARBA" id="ARBA00022989"/>
    </source>
</evidence>
<dbReference type="EMBL" id="PFBJ01000015">
    <property type="protein sequence ID" value="PIT91010.1"/>
    <property type="molecule type" value="Genomic_DNA"/>
</dbReference>
<feature type="transmembrane region" description="Helical" evidence="6">
    <location>
        <begin position="12"/>
        <end position="33"/>
    </location>
</feature>
<keyword evidence="3 6" id="KW-1133">Transmembrane helix</keyword>
<proteinExistence type="predicted"/>
<dbReference type="SMART" id="SM00028">
    <property type="entry name" value="TPR"/>
    <property type="match status" value="3"/>
</dbReference>
<feature type="domain" description="O-antigen ligase-related" evidence="7">
    <location>
        <begin position="201"/>
        <end position="356"/>
    </location>
</feature>
<feature type="transmembrane region" description="Helical" evidence="6">
    <location>
        <begin position="135"/>
        <end position="157"/>
    </location>
</feature>
<comment type="subcellular location">
    <subcellularLocation>
        <location evidence="1">Membrane</location>
        <topology evidence="1">Multi-pass membrane protein</topology>
    </subcellularLocation>
</comment>
<dbReference type="InterPro" id="IPR007016">
    <property type="entry name" value="O-antigen_ligase-rel_domated"/>
</dbReference>
<dbReference type="InterPro" id="IPR019734">
    <property type="entry name" value="TPR_rpt"/>
</dbReference>
<dbReference type="Pfam" id="PF04932">
    <property type="entry name" value="Wzy_C"/>
    <property type="match status" value="1"/>
</dbReference>
<feature type="repeat" description="TPR" evidence="5">
    <location>
        <begin position="674"/>
        <end position="707"/>
    </location>
</feature>
<evidence type="ECO:0000313" key="8">
    <source>
        <dbReference type="EMBL" id="PIT91010.1"/>
    </source>
</evidence>
<keyword evidence="2 6" id="KW-0812">Transmembrane</keyword>
<dbReference type="AlphaFoldDB" id="A0A2M6WDY3"/>
<reference evidence="9" key="1">
    <citation type="submission" date="2017-09" db="EMBL/GenBank/DDBJ databases">
        <title>Depth-based differentiation of microbial function through sediment-hosted aquifers and enrichment of novel symbionts in the deep terrestrial subsurface.</title>
        <authorList>
            <person name="Probst A.J."/>
            <person name="Ladd B."/>
            <person name="Jarett J.K."/>
            <person name="Geller-Mcgrath D.E."/>
            <person name="Sieber C.M.K."/>
            <person name="Emerson J.B."/>
            <person name="Anantharaman K."/>
            <person name="Thomas B.C."/>
            <person name="Malmstrom R."/>
            <person name="Stieglmeier M."/>
            <person name="Klingl A."/>
            <person name="Woyke T."/>
            <person name="Ryan C.M."/>
            <person name="Banfield J.F."/>
        </authorList>
    </citation>
    <scope>NUCLEOTIDE SEQUENCE [LARGE SCALE GENOMIC DNA]</scope>
</reference>
<sequence>MNWQKLLRNILISGIFVVPFIPLIVSNSMFFPFITGKNFFFRILVELLLGGWLVLALADSQYRPRFSWLLIAFALFVSVIGVADALGENPFKSFWSNFERMEGFVTLIHLFAYFLIVTAVLNTRKLWERFAATSIGVSVIIGIYGLFQVLGFITINQGGVRLDGTFGNASYLGGYMLVHLLITLVFILQARATLWRFVFGAAFLLQAITLYHTATRGAILGFIGALLLTTLLFALFGRGFPKVRKMSIGTLLAVLLLIGGFLAIKDSSLVKSSPVLSRFSNISLNSADARFYVWEMGIEGFKERPVLGWGQENFNYVFNAYYDPVLYDQEQWFDRVHNIVLDWLVAGGILGLLGYLSLYGLTLYYLWRRKESFSFIERCVLTGLVAGYFFHNLFVFDNIGSYLFFVSFLGFIHVRQNENGQDSENRFFEIDSGLVLKAIAPIVVVLIAGGIYFINVKGILSSRALLHALTPQGSLETNVDFFERALSYNSFGKQEIREQLAQGASTFAGNNSVGQATKERLFALTKAEMEKMIEESPNDARVHLFFASVLRSFGQNKAAFDELEKARALSPRKQHILFEIGITQLNAGNTAEALQTMKEAFELEPRFTQARIFYALAAVYDGNSALADELLTDEYKTAAYVQNDYLLQAYASKQQFNKVKEVWETRISAQPENPRAYLGLAGAELALGNREAAIAAIEKAMELDPSLKEQGEAAIDDIKAGRSVQ</sequence>
<name>A0A2M6WDY3_9BACT</name>
<comment type="caution">
    <text evidence="8">The sequence shown here is derived from an EMBL/GenBank/DDBJ whole genome shotgun (WGS) entry which is preliminary data.</text>
</comment>
<evidence type="ECO:0000313" key="9">
    <source>
        <dbReference type="Proteomes" id="UP000228809"/>
    </source>
</evidence>
<feature type="transmembrane region" description="Helical" evidence="6">
    <location>
        <begin position="343"/>
        <end position="367"/>
    </location>
</feature>
<feature type="repeat" description="TPR" evidence="5">
    <location>
        <begin position="574"/>
        <end position="607"/>
    </location>
</feature>
<accession>A0A2M6WDY3</accession>
<feature type="transmembrane region" description="Helical" evidence="6">
    <location>
        <begin position="169"/>
        <end position="187"/>
    </location>
</feature>
<feature type="transmembrane region" description="Helical" evidence="6">
    <location>
        <begin position="434"/>
        <end position="454"/>
    </location>
</feature>
<dbReference type="Pfam" id="PF13181">
    <property type="entry name" value="TPR_8"/>
    <property type="match status" value="1"/>
</dbReference>
<gene>
    <name evidence="8" type="ORF">COU17_02840</name>
</gene>
<feature type="transmembrane region" description="Helical" evidence="6">
    <location>
        <begin position="248"/>
        <end position="264"/>
    </location>
</feature>
<feature type="transmembrane region" description="Helical" evidence="6">
    <location>
        <begin position="218"/>
        <end position="236"/>
    </location>
</feature>
<keyword evidence="5" id="KW-0802">TPR repeat</keyword>
<evidence type="ECO:0000256" key="1">
    <source>
        <dbReference type="ARBA" id="ARBA00004141"/>
    </source>
</evidence>
<dbReference type="GO" id="GO:0016020">
    <property type="term" value="C:membrane"/>
    <property type="evidence" value="ECO:0007669"/>
    <property type="project" value="UniProtKB-SubCell"/>
</dbReference>
<feature type="transmembrane region" description="Helical" evidence="6">
    <location>
        <begin position="65"/>
        <end position="83"/>
    </location>
</feature>
<evidence type="ECO:0000256" key="6">
    <source>
        <dbReference type="SAM" id="Phobius"/>
    </source>
</evidence>
<evidence type="ECO:0000259" key="7">
    <source>
        <dbReference type="Pfam" id="PF04932"/>
    </source>
</evidence>
<dbReference type="Proteomes" id="UP000228809">
    <property type="component" value="Unassembled WGS sequence"/>
</dbReference>
<evidence type="ECO:0000256" key="2">
    <source>
        <dbReference type="ARBA" id="ARBA00022692"/>
    </source>
</evidence>
<keyword evidence="4 6" id="KW-0472">Membrane</keyword>
<dbReference type="InterPro" id="IPR011990">
    <property type="entry name" value="TPR-like_helical_dom_sf"/>
</dbReference>
<evidence type="ECO:0000256" key="4">
    <source>
        <dbReference type="ARBA" id="ARBA00023136"/>
    </source>
</evidence>
<feature type="transmembrane region" description="Helical" evidence="6">
    <location>
        <begin position="388"/>
        <end position="414"/>
    </location>
</feature>
<dbReference type="InterPro" id="IPR051533">
    <property type="entry name" value="WaaL-like"/>
</dbReference>
<dbReference type="PANTHER" id="PTHR37422:SF13">
    <property type="entry name" value="LIPOPOLYSACCHARIDE BIOSYNTHESIS PROTEIN PA4999-RELATED"/>
    <property type="match status" value="1"/>
</dbReference>
<dbReference type="PROSITE" id="PS50005">
    <property type="entry name" value="TPR"/>
    <property type="match status" value="2"/>
</dbReference>
<dbReference type="PANTHER" id="PTHR37422">
    <property type="entry name" value="TEICHURONIC ACID BIOSYNTHESIS PROTEIN TUAE"/>
    <property type="match status" value="1"/>
</dbReference>
<feature type="transmembrane region" description="Helical" evidence="6">
    <location>
        <begin position="39"/>
        <end position="58"/>
    </location>
</feature>
<feature type="transmembrane region" description="Helical" evidence="6">
    <location>
        <begin position="194"/>
        <end position="212"/>
    </location>
</feature>
<dbReference type="Gene3D" id="1.25.40.10">
    <property type="entry name" value="Tetratricopeptide repeat domain"/>
    <property type="match status" value="2"/>
</dbReference>
<dbReference type="SUPFAM" id="SSF48452">
    <property type="entry name" value="TPR-like"/>
    <property type="match status" value="1"/>
</dbReference>
<evidence type="ECO:0000256" key="5">
    <source>
        <dbReference type="PROSITE-ProRule" id="PRU00339"/>
    </source>
</evidence>